<evidence type="ECO:0000259" key="4">
    <source>
        <dbReference type="PROSITE" id="PS50995"/>
    </source>
</evidence>
<evidence type="ECO:0000256" key="3">
    <source>
        <dbReference type="ARBA" id="ARBA00023163"/>
    </source>
</evidence>
<dbReference type="EMBL" id="FOHA01000007">
    <property type="protein sequence ID" value="SER82433.1"/>
    <property type="molecule type" value="Genomic_DNA"/>
</dbReference>
<keyword evidence="1" id="KW-0805">Transcription regulation</keyword>
<dbReference type="PANTHER" id="PTHR42756:SF1">
    <property type="entry name" value="TRANSCRIPTIONAL REPRESSOR OF EMRAB OPERON"/>
    <property type="match status" value="1"/>
</dbReference>
<evidence type="ECO:0000256" key="2">
    <source>
        <dbReference type="ARBA" id="ARBA00023125"/>
    </source>
</evidence>
<dbReference type="Proteomes" id="UP000198948">
    <property type="component" value="Unassembled WGS sequence"/>
</dbReference>
<evidence type="ECO:0000313" key="5">
    <source>
        <dbReference type="EMBL" id="SER82433.1"/>
    </source>
</evidence>
<dbReference type="OrthoDB" id="2366010at2"/>
<keyword evidence="6" id="KW-1185">Reference proteome</keyword>
<keyword evidence="2 5" id="KW-0238">DNA-binding</keyword>
<dbReference type="InterPro" id="IPR000835">
    <property type="entry name" value="HTH_MarR-typ"/>
</dbReference>
<dbReference type="InterPro" id="IPR036390">
    <property type="entry name" value="WH_DNA-bd_sf"/>
</dbReference>
<dbReference type="STRING" id="142588.SAMN04488559_10717"/>
<dbReference type="RefSeq" id="WP_092651716.1">
    <property type="nucleotide sequence ID" value="NZ_FOHA01000007.1"/>
</dbReference>
<sequence length="143" mass="16582">MPLREISQLLYQMKLIDQKVGKIFEEKMGFSLTRYEMLMVLKEKGPCLQVTIQEHLQIDQAAITRHLKILEKNGYVTRERNPANNREIFVALKEKATAEMAKCETVHTGLQERLYASFSKDEVQELARLVGKFETSINEIIPK</sequence>
<reference evidence="5 6" key="1">
    <citation type="submission" date="2016-10" db="EMBL/GenBank/DDBJ databases">
        <authorList>
            <person name="de Groot N.N."/>
        </authorList>
    </citation>
    <scope>NUCLEOTIDE SEQUENCE [LARGE SCALE GENOMIC DNA]</scope>
    <source>
        <strain evidence="5 6">DSM 13760</strain>
    </source>
</reference>
<proteinExistence type="predicted"/>
<name>A0A1H9SDI6_9LACT</name>
<dbReference type="Pfam" id="PF01047">
    <property type="entry name" value="MarR"/>
    <property type="match status" value="1"/>
</dbReference>
<gene>
    <name evidence="5" type="ORF">SAMN04488559_10717</name>
</gene>
<dbReference type="InterPro" id="IPR036388">
    <property type="entry name" value="WH-like_DNA-bd_sf"/>
</dbReference>
<feature type="domain" description="HTH marR-type" evidence="4">
    <location>
        <begin position="1"/>
        <end position="135"/>
    </location>
</feature>
<dbReference type="InterPro" id="IPR011991">
    <property type="entry name" value="ArsR-like_HTH"/>
</dbReference>
<dbReference type="GO" id="GO:0003677">
    <property type="term" value="F:DNA binding"/>
    <property type="evidence" value="ECO:0007669"/>
    <property type="project" value="UniProtKB-KW"/>
</dbReference>
<dbReference type="PRINTS" id="PR00598">
    <property type="entry name" value="HTHMARR"/>
</dbReference>
<keyword evidence="3" id="KW-0804">Transcription</keyword>
<evidence type="ECO:0000313" key="6">
    <source>
        <dbReference type="Proteomes" id="UP000198948"/>
    </source>
</evidence>
<dbReference type="PROSITE" id="PS50995">
    <property type="entry name" value="HTH_MARR_2"/>
    <property type="match status" value="1"/>
</dbReference>
<dbReference type="AlphaFoldDB" id="A0A1H9SDI6"/>
<accession>A0A1H9SDI6</accession>
<dbReference type="Gene3D" id="1.10.10.10">
    <property type="entry name" value="Winged helix-like DNA-binding domain superfamily/Winged helix DNA-binding domain"/>
    <property type="match status" value="1"/>
</dbReference>
<dbReference type="CDD" id="cd00090">
    <property type="entry name" value="HTH_ARSR"/>
    <property type="match status" value="1"/>
</dbReference>
<dbReference type="SMART" id="SM00347">
    <property type="entry name" value="HTH_MARR"/>
    <property type="match status" value="1"/>
</dbReference>
<protein>
    <submittedName>
        <fullName evidence="5">DNA-binding transcriptional regulator, MarR family</fullName>
    </submittedName>
</protein>
<dbReference type="PANTHER" id="PTHR42756">
    <property type="entry name" value="TRANSCRIPTIONAL REGULATOR, MARR"/>
    <property type="match status" value="1"/>
</dbReference>
<dbReference type="SUPFAM" id="SSF46785">
    <property type="entry name" value="Winged helix' DNA-binding domain"/>
    <property type="match status" value="1"/>
</dbReference>
<organism evidence="5 6">
    <name type="scientific">Isobaculum melis</name>
    <dbReference type="NCBI Taxonomy" id="142588"/>
    <lineage>
        <taxon>Bacteria</taxon>
        <taxon>Bacillati</taxon>
        <taxon>Bacillota</taxon>
        <taxon>Bacilli</taxon>
        <taxon>Lactobacillales</taxon>
        <taxon>Carnobacteriaceae</taxon>
        <taxon>Isobaculum</taxon>
    </lineage>
</organism>
<dbReference type="GO" id="GO:0003700">
    <property type="term" value="F:DNA-binding transcription factor activity"/>
    <property type="evidence" value="ECO:0007669"/>
    <property type="project" value="InterPro"/>
</dbReference>
<evidence type="ECO:0000256" key="1">
    <source>
        <dbReference type="ARBA" id="ARBA00023015"/>
    </source>
</evidence>